<dbReference type="RefSeq" id="WP_210002222.1">
    <property type="nucleotide sequence ID" value="NZ_BAAAJY010000004.1"/>
</dbReference>
<dbReference type="Pfam" id="PF01546">
    <property type="entry name" value="Peptidase_M20"/>
    <property type="match status" value="1"/>
</dbReference>
<dbReference type="Gene3D" id="3.30.70.360">
    <property type="match status" value="1"/>
</dbReference>
<evidence type="ECO:0000259" key="1">
    <source>
        <dbReference type="Pfam" id="PF07687"/>
    </source>
</evidence>
<evidence type="ECO:0000313" key="2">
    <source>
        <dbReference type="EMBL" id="MBP2388536.1"/>
    </source>
</evidence>
<dbReference type="NCBIfam" id="TIGR01891">
    <property type="entry name" value="amidohydrolases"/>
    <property type="match status" value="1"/>
</dbReference>
<accession>A0ABS4XJ97</accession>
<dbReference type="PANTHER" id="PTHR11014:SF63">
    <property type="entry name" value="METALLOPEPTIDASE, PUTATIVE (AFU_ORTHOLOGUE AFUA_6G09600)-RELATED"/>
    <property type="match status" value="1"/>
</dbReference>
<dbReference type="EC" id="3.5.1.32" evidence="2"/>
<dbReference type="PIRSF" id="PIRSF005962">
    <property type="entry name" value="Pept_M20D_amidohydro"/>
    <property type="match status" value="1"/>
</dbReference>
<dbReference type="EMBL" id="JAGIOF010000004">
    <property type="protein sequence ID" value="MBP2388536.1"/>
    <property type="molecule type" value="Genomic_DNA"/>
</dbReference>
<evidence type="ECO:0000313" key="3">
    <source>
        <dbReference type="Proteomes" id="UP001296993"/>
    </source>
</evidence>
<dbReference type="GO" id="GO:0047980">
    <property type="term" value="F:hippurate hydrolase activity"/>
    <property type="evidence" value="ECO:0007669"/>
    <property type="project" value="UniProtKB-EC"/>
</dbReference>
<feature type="domain" description="Peptidase M20 dimerisation" evidence="1">
    <location>
        <begin position="202"/>
        <end position="297"/>
    </location>
</feature>
<dbReference type="PANTHER" id="PTHR11014">
    <property type="entry name" value="PEPTIDASE M20 FAMILY MEMBER"/>
    <property type="match status" value="1"/>
</dbReference>
<dbReference type="InterPro" id="IPR002933">
    <property type="entry name" value="Peptidase_M20"/>
</dbReference>
<dbReference type="InterPro" id="IPR011650">
    <property type="entry name" value="Peptidase_M20_dimer"/>
</dbReference>
<dbReference type="CDD" id="cd03886">
    <property type="entry name" value="M20_Acy1"/>
    <property type="match status" value="1"/>
</dbReference>
<dbReference type="Proteomes" id="UP001296993">
    <property type="component" value="Unassembled WGS sequence"/>
</dbReference>
<comment type="caution">
    <text evidence="2">The sequence shown here is derived from an EMBL/GenBank/DDBJ whole genome shotgun (WGS) entry which is preliminary data.</text>
</comment>
<dbReference type="InterPro" id="IPR036264">
    <property type="entry name" value="Bact_exopeptidase_dim_dom"/>
</dbReference>
<dbReference type="InterPro" id="IPR017439">
    <property type="entry name" value="Amidohydrolase"/>
</dbReference>
<dbReference type="Gene3D" id="3.40.630.10">
    <property type="entry name" value="Zn peptidases"/>
    <property type="match status" value="1"/>
</dbReference>
<dbReference type="SUPFAM" id="SSF55031">
    <property type="entry name" value="Bacterial exopeptidase dimerisation domain"/>
    <property type="match status" value="1"/>
</dbReference>
<keyword evidence="3" id="KW-1185">Reference proteome</keyword>
<organism evidence="2 3">
    <name type="scientific">Paeniglutamicibacter kerguelensis</name>
    <dbReference type="NCBI Taxonomy" id="254788"/>
    <lineage>
        <taxon>Bacteria</taxon>
        <taxon>Bacillati</taxon>
        <taxon>Actinomycetota</taxon>
        <taxon>Actinomycetes</taxon>
        <taxon>Micrococcales</taxon>
        <taxon>Micrococcaceae</taxon>
        <taxon>Paeniglutamicibacter</taxon>
    </lineage>
</organism>
<dbReference type="SUPFAM" id="SSF53187">
    <property type="entry name" value="Zn-dependent exopeptidases"/>
    <property type="match status" value="1"/>
</dbReference>
<gene>
    <name evidence="2" type="ORF">JOF47_004109</name>
</gene>
<reference evidence="2 3" key="1">
    <citation type="submission" date="2021-03" db="EMBL/GenBank/DDBJ databases">
        <title>Sequencing the genomes of 1000 actinobacteria strains.</title>
        <authorList>
            <person name="Klenk H.-P."/>
        </authorList>
    </citation>
    <scope>NUCLEOTIDE SEQUENCE [LARGE SCALE GENOMIC DNA]</scope>
    <source>
        <strain evidence="2 3">DSM 15797</strain>
    </source>
</reference>
<keyword evidence="2" id="KW-0378">Hydrolase</keyword>
<name>A0ABS4XJ97_9MICC</name>
<proteinExistence type="predicted"/>
<sequence>MGNSPTSILQDAQELAPEITALRHTLHRAPEVGLQLPGTQERVLDWLEPLGYEISMGKDLTSVTAVLRGGAAADVPVGERPVVLLRGDMDGLPLQEKSGVDYASQTGDTMHGCGHDLHTSMLAGAATLLSERRESLAGDVVLMFQPGEEGWDGASYMVREGVLEASGKKVDAAFGLHVMSAMEETGVFTAKSGPIMSASDGLFVTVHGAGGHGSAPFAAKDPVTAAAEMVTALQTMVTRQFNIFDPVVISVGVLRAGTVRNIIPDTAYFEATIRSFSNEAHEKLQASVPQLLQNIARAHGLEVTVNYQTEYPTTINDESETLFARNAVEELFDATSYKAMRDPLAGSEDFSRVLNEVPGSFLFLSALTPGADLATAEYNHSPYAKFDDSVLSSGTALYTHLAVSRLQALRASAAN</sequence>
<protein>
    <submittedName>
        <fullName evidence="2">Hippurate hydrolase</fullName>
        <ecNumber evidence="2">3.5.1.32</ecNumber>
    </submittedName>
</protein>
<dbReference type="Pfam" id="PF07687">
    <property type="entry name" value="M20_dimer"/>
    <property type="match status" value="1"/>
</dbReference>